<name>A0ABN4F339_YERRO</name>
<evidence type="ECO:0000313" key="2">
    <source>
        <dbReference type="Proteomes" id="UP000031914"/>
    </source>
</evidence>
<accession>A0ABN4F339</accession>
<protein>
    <submittedName>
        <fullName evidence="1">Uncharacterized protein</fullName>
    </submittedName>
</protein>
<sequence length="57" mass="6123">MYSHRPSTDGFSLKEIIMKPMFRTLLVQNAADSSQSADLRHGAGGALQPGITCCGKQ</sequence>
<organism evidence="1 2">
    <name type="scientific">Yersinia rohdei</name>
    <dbReference type="NCBI Taxonomy" id="29485"/>
    <lineage>
        <taxon>Bacteria</taxon>
        <taxon>Pseudomonadati</taxon>
        <taxon>Pseudomonadota</taxon>
        <taxon>Gammaproteobacteria</taxon>
        <taxon>Enterobacterales</taxon>
        <taxon>Yersiniaceae</taxon>
        <taxon>Yersinia</taxon>
    </lineage>
</organism>
<keyword evidence="2" id="KW-1185">Reference proteome</keyword>
<evidence type="ECO:0000313" key="1">
    <source>
        <dbReference type="EMBL" id="AJJ10281.1"/>
    </source>
</evidence>
<proteinExistence type="predicted"/>
<dbReference type="Proteomes" id="UP000031914">
    <property type="component" value="Chromosome"/>
</dbReference>
<gene>
    <name evidence="1" type="ORF">CH64_2075</name>
</gene>
<dbReference type="EMBL" id="CP009787">
    <property type="protein sequence ID" value="AJJ10281.1"/>
    <property type="molecule type" value="Genomic_DNA"/>
</dbReference>
<reference evidence="1 2" key="1">
    <citation type="journal article" date="2015" name="Genome Announc.">
        <title>Thirty-Two Complete Genome Assemblies of Nine Yersinia Species, Including Y. pestis, Y. pseudotuberculosis, and Y. enterocolitica.</title>
        <authorList>
            <person name="Johnson S.L."/>
            <person name="Daligault H.E."/>
            <person name="Davenport K.W."/>
            <person name="Jaissle J."/>
            <person name="Frey K.G."/>
            <person name="Ladner J.T."/>
            <person name="Broomall S.M."/>
            <person name="Bishop-Lilly K.A."/>
            <person name="Bruce D.C."/>
            <person name="Coyne S.R."/>
            <person name="Gibbons H.S."/>
            <person name="Lo C.C."/>
            <person name="Munk A.C."/>
            <person name="Rosenzweig C.N."/>
            <person name="Koroleva G.I."/>
            <person name="Palacios G.F."/>
            <person name="Redden C.L."/>
            <person name="Xu Y."/>
            <person name="Minogue T.D."/>
            <person name="Chain P.S."/>
        </authorList>
    </citation>
    <scope>NUCLEOTIDE SEQUENCE [LARGE SCALE GENOMIC DNA]</scope>
    <source>
        <strain evidence="1 2">YRA</strain>
    </source>
</reference>